<dbReference type="EMBL" id="QRWX01000005">
    <property type="protein sequence ID" value="RGT53678.1"/>
    <property type="molecule type" value="Genomic_DNA"/>
</dbReference>
<name>A0A412PAS9_9FIRM</name>
<reference evidence="1 2" key="1">
    <citation type="submission" date="2018-08" db="EMBL/GenBank/DDBJ databases">
        <title>A genome reference for cultivated species of the human gut microbiota.</title>
        <authorList>
            <person name="Zou Y."/>
            <person name="Xue W."/>
            <person name="Luo G."/>
        </authorList>
    </citation>
    <scope>NUCLEOTIDE SEQUENCE [LARGE SCALE GENOMIC DNA]</scope>
    <source>
        <strain evidence="1 2">AF18-46</strain>
    </source>
</reference>
<dbReference type="Proteomes" id="UP000284731">
    <property type="component" value="Unassembled WGS sequence"/>
</dbReference>
<protein>
    <submittedName>
        <fullName evidence="1">Uncharacterized protein</fullName>
    </submittedName>
</protein>
<comment type="caution">
    <text evidence="1">The sequence shown here is derived from an EMBL/GenBank/DDBJ whole genome shotgun (WGS) entry which is preliminary data.</text>
</comment>
<dbReference type="AlphaFoldDB" id="A0A412PAS9"/>
<organism evidence="1 2">
    <name type="scientific">Solobacterium moorei</name>
    <dbReference type="NCBI Taxonomy" id="102148"/>
    <lineage>
        <taxon>Bacteria</taxon>
        <taxon>Bacillati</taxon>
        <taxon>Bacillota</taxon>
        <taxon>Erysipelotrichia</taxon>
        <taxon>Erysipelotrichales</taxon>
        <taxon>Erysipelotrichaceae</taxon>
        <taxon>Solobacterium</taxon>
    </lineage>
</organism>
<evidence type="ECO:0000313" key="2">
    <source>
        <dbReference type="Proteomes" id="UP000284731"/>
    </source>
</evidence>
<accession>A0A412PAS9</accession>
<evidence type="ECO:0000313" key="1">
    <source>
        <dbReference type="EMBL" id="RGT53678.1"/>
    </source>
</evidence>
<gene>
    <name evidence="1" type="ORF">DWX20_09580</name>
</gene>
<sequence>MYSIQTQNKDTIYYRPELEKLYIQERNLGSGTVFNVRAVINEGDCLLGTYLKKEKAQEVMHDLIENNFWSNDEIYSMPEDE</sequence>
<dbReference type="RefSeq" id="WP_118765345.1">
    <property type="nucleotide sequence ID" value="NZ_CABJCF010000005.1"/>
</dbReference>
<proteinExistence type="predicted"/>